<keyword evidence="3 6" id="KW-0812">Transmembrane</keyword>
<dbReference type="Proteomes" id="UP000617634">
    <property type="component" value="Unassembled WGS sequence"/>
</dbReference>
<dbReference type="InterPro" id="IPR050833">
    <property type="entry name" value="Poly_Biosynth_Transport"/>
</dbReference>
<evidence type="ECO:0000313" key="7">
    <source>
        <dbReference type="EMBL" id="MBH0113707.1"/>
    </source>
</evidence>
<dbReference type="GO" id="GO:0005886">
    <property type="term" value="C:plasma membrane"/>
    <property type="evidence" value="ECO:0007669"/>
    <property type="project" value="UniProtKB-SubCell"/>
</dbReference>
<feature type="transmembrane region" description="Helical" evidence="6">
    <location>
        <begin position="153"/>
        <end position="174"/>
    </location>
</feature>
<keyword evidence="5 6" id="KW-0472">Membrane</keyword>
<evidence type="ECO:0000256" key="4">
    <source>
        <dbReference type="ARBA" id="ARBA00022989"/>
    </source>
</evidence>
<evidence type="ECO:0000256" key="6">
    <source>
        <dbReference type="SAM" id="Phobius"/>
    </source>
</evidence>
<dbReference type="EMBL" id="JADZGI010000001">
    <property type="protein sequence ID" value="MBH0113707.1"/>
    <property type="molecule type" value="Genomic_DNA"/>
</dbReference>
<feature type="transmembrane region" description="Helical" evidence="6">
    <location>
        <begin position="337"/>
        <end position="357"/>
    </location>
</feature>
<comment type="caution">
    <text evidence="7">The sequence shown here is derived from an EMBL/GenBank/DDBJ whole genome shotgun (WGS) entry which is preliminary data.</text>
</comment>
<feature type="transmembrane region" description="Helical" evidence="6">
    <location>
        <begin position="120"/>
        <end position="141"/>
    </location>
</feature>
<dbReference type="RefSeq" id="WP_197164063.1">
    <property type="nucleotide sequence ID" value="NZ_JADZGI010000001.1"/>
</dbReference>
<feature type="transmembrane region" description="Helical" evidence="6">
    <location>
        <begin position="369"/>
        <end position="390"/>
    </location>
</feature>
<feature type="transmembrane region" description="Helical" evidence="6">
    <location>
        <begin position="195"/>
        <end position="218"/>
    </location>
</feature>
<accession>A0A931ML74</accession>
<keyword evidence="8" id="KW-1185">Reference proteome</keyword>
<evidence type="ECO:0000256" key="3">
    <source>
        <dbReference type="ARBA" id="ARBA00022692"/>
    </source>
</evidence>
<feature type="transmembrane region" description="Helical" evidence="6">
    <location>
        <begin position="402"/>
        <end position="424"/>
    </location>
</feature>
<dbReference type="PANTHER" id="PTHR30250">
    <property type="entry name" value="PST FAMILY PREDICTED COLANIC ACID TRANSPORTER"/>
    <property type="match status" value="1"/>
</dbReference>
<sequence>MSPGDIASRGRRRARGPLSPAGLVSRWQASKLLRPRLVSLFHLLSGSFGSALVMMGSIAIATHALGAQVFGVMVVVLSIGRTCERLLRFESWQPLIRFVAKAQQEQASPETLSRLYSYGLLLDFTGAFASAALAILVAWLLGPLFGLGEGHVGLVAIYACAILCNVRGASSAALRFCGRFRTLAYIQLVSSLLRLGCAAALLLAGAGLTAFLVLWTSAQILDSLLFNLVGMRTLARTGVPSPFTADRRGLMEQFPGFLRFAFSTNLSSTMRTLTHETDTLLVSAFAGPGPAGLYYLSRRIAKVAQSAGDMIQTVVYPDLARIWASVARPAMGRFVRVIQAIMGALALAALGLVWLVGEPVIARAFGAQFAPVWPMLLAQIVAVGAILHAAPARSAMLAMNRPGYVLATAILSTLVFFASALLLMPRFGAIGANFAHIAFGTVTVVALDIGIWRALRLAGTAPECEVAGADLTGPRER</sequence>
<feature type="transmembrane region" description="Helical" evidence="6">
    <location>
        <begin position="279"/>
        <end position="296"/>
    </location>
</feature>
<feature type="transmembrane region" description="Helical" evidence="6">
    <location>
        <begin position="65"/>
        <end position="83"/>
    </location>
</feature>
<organism evidence="7 8">
    <name type="scientific">Novosphingobium aureum</name>
    <dbReference type="NCBI Taxonomy" id="2792964"/>
    <lineage>
        <taxon>Bacteria</taxon>
        <taxon>Pseudomonadati</taxon>
        <taxon>Pseudomonadota</taxon>
        <taxon>Alphaproteobacteria</taxon>
        <taxon>Sphingomonadales</taxon>
        <taxon>Sphingomonadaceae</taxon>
        <taxon>Novosphingobium</taxon>
    </lineage>
</organism>
<comment type="subcellular location">
    <subcellularLocation>
        <location evidence="1">Cell membrane</location>
        <topology evidence="1">Multi-pass membrane protein</topology>
    </subcellularLocation>
</comment>
<protein>
    <submittedName>
        <fullName evidence="7">Lipopolysaccharide biosynthesis protein</fullName>
    </submittedName>
</protein>
<evidence type="ECO:0000256" key="2">
    <source>
        <dbReference type="ARBA" id="ARBA00022475"/>
    </source>
</evidence>
<evidence type="ECO:0000313" key="8">
    <source>
        <dbReference type="Proteomes" id="UP000617634"/>
    </source>
</evidence>
<name>A0A931ML74_9SPHN</name>
<feature type="transmembrane region" description="Helical" evidence="6">
    <location>
        <begin position="430"/>
        <end position="452"/>
    </location>
</feature>
<keyword evidence="4 6" id="KW-1133">Transmembrane helix</keyword>
<dbReference type="PANTHER" id="PTHR30250:SF31">
    <property type="entry name" value="INNER MEMBRANE PROTEIN YGHQ"/>
    <property type="match status" value="1"/>
</dbReference>
<keyword evidence="2" id="KW-1003">Cell membrane</keyword>
<dbReference type="Pfam" id="PF13440">
    <property type="entry name" value="Polysacc_synt_3"/>
    <property type="match status" value="1"/>
</dbReference>
<reference evidence="7" key="1">
    <citation type="submission" date="2020-11" db="EMBL/GenBank/DDBJ databases">
        <title>Novosphingobium aureum sp. nov., a marine bacterium isolated from sediment of a salt flat.</title>
        <authorList>
            <person name="Yoo Y."/>
            <person name="Kim J.-J."/>
        </authorList>
    </citation>
    <scope>NUCLEOTIDE SEQUENCE</scope>
    <source>
        <strain evidence="7">YJ-S2-02</strain>
    </source>
</reference>
<evidence type="ECO:0000256" key="5">
    <source>
        <dbReference type="ARBA" id="ARBA00023136"/>
    </source>
</evidence>
<proteinExistence type="predicted"/>
<gene>
    <name evidence="7" type="ORF">I5E68_12190</name>
</gene>
<evidence type="ECO:0000256" key="1">
    <source>
        <dbReference type="ARBA" id="ARBA00004651"/>
    </source>
</evidence>
<dbReference type="AlphaFoldDB" id="A0A931ML74"/>